<keyword evidence="1" id="KW-1133">Transmembrane helix</keyword>
<feature type="transmembrane region" description="Helical" evidence="1">
    <location>
        <begin position="78"/>
        <end position="102"/>
    </location>
</feature>
<protein>
    <submittedName>
        <fullName evidence="2">Uncharacterized protein</fullName>
    </submittedName>
</protein>
<reference evidence="2" key="1">
    <citation type="journal article" date="2014" name="Int. J. Syst. Evol. Microbiol.">
        <title>Complete genome sequence of Corynebacterium casei LMG S-19264T (=DSM 44701T), isolated from a smear-ripened cheese.</title>
        <authorList>
            <consortium name="US DOE Joint Genome Institute (JGI-PGF)"/>
            <person name="Walter F."/>
            <person name="Albersmeier A."/>
            <person name="Kalinowski J."/>
            <person name="Ruckert C."/>
        </authorList>
    </citation>
    <scope>NUCLEOTIDE SEQUENCE</scope>
    <source>
        <strain evidence="2">JCM 19831</strain>
    </source>
</reference>
<keyword evidence="1" id="KW-0472">Membrane</keyword>
<evidence type="ECO:0000256" key="1">
    <source>
        <dbReference type="SAM" id="Phobius"/>
    </source>
</evidence>
<dbReference type="AlphaFoldDB" id="A0A917UG11"/>
<accession>A0A917UG11</accession>
<name>A0A917UG11_9ACTN</name>
<evidence type="ECO:0000313" key="3">
    <source>
        <dbReference type="Proteomes" id="UP000642070"/>
    </source>
</evidence>
<proteinExistence type="predicted"/>
<dbReference type="EMBL" id="BMPI01000116">
    <property type="protein sequence ID" value="GGM88110.1"/>
    <property type="molecule type" value="Genomic_DNA"/>
</dbReference>
<dbReference type="Proteomes" id="UP000642070">
    <property type="component" value="Unassembled WGS sequence"/>
</dbReference>
<keyword evidence="1" id="KW-0812">Transmembrane</keyword>
<comment type="caution">
    <text evidence="2">The sequence shown here is derived from an EMBL/GenBank/DDBJ whole genome shotgun (WGS) entry which is preliminary data.</text>
</comment>
<reference evidence="2" key="2">
    <citation type="submission" date="2020-09" db="EMBL/GenBank/DDBJ databases">
        <authorList>
            <person name="Sun Q."/>
            <person name="Ohkuma M."/>
        </authorList>
    </citation>
    <scope>NUCLEOTIDE SEQUENCE</scope>
    <source>
        <strain evidence="2">JCM 19831</strain>
    </source>
</reference>
<feature type="transmembrane region" description="Helical" evidence="1">
    <location>
        <begin position="46"/>
        <end position="66"/>
    </location>
</feature>
<gene>
    <name evidence="2" type="ORF">GCM10007977_107600</name>
</gene>
<keyword evidence="3" id="KW-1185">Reference proteome</keyword>
<evidence type="ECO:0000313" key="2">
    <source>
        <dbReference type="EMBL" id="GGM88110.1"/>
    </source>
</evidence>
<organism evidence="2 3">
    <name type="scientific">Dactylosporangium sucinum</name>
    <dbReference type="NCBI Taxonomy" id="1424081"/>
    <lineage>
        <taxon>Bacteria</taxon>
        <taxon>Bacillati</taxon>
        <taxon>Actinomycetota</taxon>
        <taxon>Actinomycetes</taxon>
        <taxon>Micromonosporales</taxon>
        <taxon>Micromonosporaceae</taxon>
        <taxon>Dactylosporangium</taxon>
    </lineage>
</organism>
<dbReference type="RefSeq" id="WP_190257896.1">
    <property type="nucleotide sequence ID" value="NZ_JBHMED010000067.1"/>
</dbReference>
<sequence>MVLKLIVATQLALEPTLGPVLAPNPAPVAPPGMDAMANTFLGWGKWLLLVAGVVGFFICAGMMIVGRRNRSQTAVDGAAGVPWVLAGLALASLAAGLAGVALS</sequence>